<dbReference type="Gene3D" id="3.20.20.100">
    <property type="entry name" value="NADP-dependent oxidoreductase domain"/>
    <property type="match status" value="1"/>
</dbReference>
<reference evidence="4 5" key="1">
    <citation type="submission" date="2019-06" db="EMBL/GenBank/DDBJ databases">
        <title>Draft genomes of female and male turbot (Scophthalmus maximus).</title>
        <authorList>
            <person name="Xu H."/>
            <person name="Xu X.-W."/>
            <person name="Shao C."/>
            <person name="Chen S."/>
        </authorList>
    </citation>
    <scope>NUCLEOTIDE SEQUENCE [LARGE SCALE GENOMIC DNA]</scope>
    <source>
        <strain evidence="4">Ysfricsl-2016a</strain>
        <tissue evidence="4">Blood</tissue>
    </source>
</reference>
<dbReference type="AlphaFoldDB" id="A0A6A4T7J8"/>
<comment type="similarity">
    <text evidence="1">Belongs to the aldo/keto reductase family.</text>
</comment>
<proteinExistence type="inferred from homology"/>
<dbReference type="InterPro" id="IPR023210">
    <property type="entry name" value="NADP_OxRdtase_dom"/>
</dbReference>
<dbReference type="Proteomes" id="UP000438429">
    <property type="component" value="Unassembled WGS sequence"/>
</dbReference>
<sequence>MEALQASGKVKSIGVSNFSILQLERLLALCRVPPAVNQVELHPYLVQRDMIDFCKSKNIVLTAYSPFGSPARPPEMIRGDVDPHQLLQDPVVAEIARKHRRSSAQVLLRYHVQQGVAVIPKSDKPHRILENTKIFDFSLPGDDMAALRGLDRGWRACLEDDVCFTAFVFRSSESSRIRTIPSCEAERRDDKLDRLTSATSTRLDRPETRSRPQLRPK</sequence>
<dbReference type="EMBL" id="VEVO01000006">
    <property type="protein sequence ID" value="KAF0040829.1"/>
    <property type="molecule type" value="Genomic_DNA"/>
</dbReference>
<name>A0A6A4T7J8_SCOMX</name>
<evidence type="ECO:0000259" key="3">
    <source>
        <dbReference type="Pfam" id="PF00248"/>
    </source>
</evidence>
<evidence type="ECO:0000256" key="2">
    <source>
        <dbReference type="SAM" id="MobiDB-lite"/>
    </source>
</evidence>
<dbReference type="InterPro" id="IPR020471">
    <property type="entry name" value="AKR"/>
</dbReference>
<dbReference type="InterPro" id="IPR036812">
    <property type="entry name" value="NAD(P)_OxRdtase_dom_sf"/>
</dbReference>
<dbReference type="PROSITE" id="PS00063">
    <property type="entry name" value="ALDOKETO_REDUCTASE_3"/>
    <property type="match status" value="1"/>
</dbReference>
<accession>A0A6A4T7J8</accession>
<dbReference type="PRINTS" id="PR00069">
    <property type="entry name" value="ALDKETRDTASE"/>
</dbReference>
<evidence type="ECO:0000313" key="4">
    <source>
        <dbReference type="EMBL" id="KAF0040829.1"/>
    </source>
</evidence>
<dbReference type="SUPFAM" id="SSF51430">
    <property type="entry name" value="NAD(P)-linked oxidoreductase"/>
    <property type="match status" value="1"/>
</dbReference>
<dbReference type="PROSITE" id="PS00062">
    <property type="entry name" value="ALDOKETO_REDUCTASE_2"/>
    <property type="match status" value="1"/>
</dbReference>
<dbReference type="CDD" id="cd19071">
    <property type="entry name" value="AKR_AKR1-5-like"/>
    <property type="match status" value="1"/>
</dbReference>
<dbReference type="GO" id="GO:0016491">
    <property type="term" value="F:oxidoreductase activity"/>
    <property type="evidence" value="ECO:0007669"/>
    <property type="project" value="InterPro"/>
</dbReference>
<comment type="caution">
    <text evidence="4">The sequence shown here is derived from an EMBL/GenBank/DDBJ whole genome shotgun (WGS) entry which is preliminary data.</text>
</comment>
<dbReference type="InterPro" id="IPR018170">
    <property type="entry name" value="Aldo/ket_reductase_CS"/>
</dbReference>
<feature type="region of interest" description="Disordered" evidence="2">
    <location>
        <begin position="187"/>
        <end position="217"/>
    </location>
</feature>
<organism evidence="4 5">
    <name type="scientific">Scophthalmus maximus</name>
    <name type="common">Turbot</name>
    <name type="synonym">Psetta maxima</name>
    <dbReference type="NCBI Taxonomy" id="52904"/>
    <lineage>
        <taxon>Eukaryota</taxon>
        <taxon>Metazoa</taxon>
        <taxon>Chordata</taxon>
        <taxon>Craniata</taxon>
        <taxon>Vertebrata</taxon>
        <taxon>Euteleostomi</taxon>
        <taxon>Actinopterygii</taxon>
        <taxon>Neopterygii</taxon>
        <taxon>Teleostei</taxon>
        <taxon>Neoteleostei</taxon>
        <taxon>Acanthomorphata</taxon>
        <taxon>Carangaria</taxon>
        <taxon>Pleuronectiformes</taxon>
        <taxon>Pleuronectoidei</taxon>
        <taxon>Scophthalmidae</taxon>
        <taxon>Scophthalmus</taxon>
    </lineage>
</organism>
<evidence type="ECO:0000256" key="1">
    <source>
        <dbReference type="ARBA" id="ARBA00007905"/>
    </source>
</evidence>
<dbReference type="PANTHER" id="PTHR43827">
    <property type="entry name" value="2,5-DIKETO-D-GLUCONIC ACID REDUCTASE"/>
    <property type="match status" value="1"/>
</dbReference>
<dbReference type="Pfam" id="PF00248">
    <property type="entry name" value="Aldo_ket_red"/>
    <property type="match status" value="1"/>
</dbReference>
<evidence type="ECO:0000313" key="5">
    <source>
        <dbReference type="Proteomes" id="UP000438429"/>
    </source>
</evidence>
<feature type="domain" description="NADP-dependent oxidoreductase" evidence="3">
    <location>
        <begin position="1"/>
        <end position="151"/>
    </location>
</feature>
<protein>
    <recommendedName>
        <fullName evidence="3">NADP-dependent oxidoreductase domain-containing protein</fullName>
    </recommendedName>
</protein>
<dbReference type="PANTHER" id="PTHR43827:SF14">
    <property type="entry name" value="NADP-DEPENDENT OXIDOREDUCTASE DOMAIN-CONTAINING PROTEIN"/>
    <property type="match status" value="1"/>
</dbReference>
<gene>
    <name evidence="4" type="ORF">F2P81_006727</name>
</gene>